<dbReference type="Pfam" id="PF02126">
    <property type="entry name" value="PTE"/>
    <property type="match status" value="1"/>
</dbReference>
<feature type="binding site" evidence="3">
    <location>
        <position position="34"/>
    </location>
    <ligand>
        <name>a divalent metal cation</name>
        <dbReference type="ChEBI" id="CHEBI:60240"/>
        <label>1</label>
    </ligand>
</feature>
<dbReference type="PANTHER" id="PTHR10819:SF3">
    <property type="entry name" value="PHOSPHOTRIESTERASE-RELATED PROTEIN"/>
    <property type="match status" value="1"/>
</dbReference>
<evidence type="ECO:0000313" key="5">
    <source>
        <dbReference type="EMBL" id="TPW30004.1"/>
    </source>
</evidence>
<evidence type="ECO:0000313" key="6">
    <source>
        <dbReference type="Proteomes" id="UP000318801"/>
    </source>
</evidence>
<dbReference type="RefSeq" id="WP_141149214.1">
    <property type="nucleotide sequence ID" value="NZ_VHLG01000007.1"/>
</dbReference>
<dbReference type="InterPro" id="IPR032466">
    <property type="entry name" value="Metal_Hydrolase"/>
</dbReference>
<dbReference type="Gene3D" id="3.20.20.140">
    <property type="entry name" value="Metal-dependent hydrolases"/>
    <property type="match status" value="1"/>
</dbReference>
<dbReference type="OrthoDB" id="9795018at2"/>
<dbReference type="AlphaFoldDB" id="A0A506UAB2"/>
<dbReference type="Proteomes" id="UP000318801">
    <property type="component" value="Unassembled WGS sequence"/>
</dbReference>
<feature type="binding site" evidence="3">
    <location>
        <position position="177"/>
    </location>
    <ligand>
        <name>a divalent metal cation</name>
        <dbReference type="ChEBI" id="CHEBI:60240"/>
        <label>2</label>
    </ligand>
</feature>
<feature type="binding site" evidence="3">
    <location>
        <position position="238"/>
    </location>
    <ligand>
        <name>a divalent metal cation</name>
        <dbReference type="ChEBI" id="CHEBI:60240"/>
        <label>2</label>
    </ligand>
</feature>
<reference evidence="5 6" key="1">
    <citation type="submission" date="2019-06" db="EMBL/GenBank/DDBJ databases">
        <authorList>
            <person name="Li M."/>
        </authorList>
    </citation>
    <scope>NUCLEOTIDE SEQUENCE [LARGE SCALE GENOMIC DNA]</scope>
    <source>
        <strain evidence="5 6">BGMRC2036</strain>
    </source>
</reference>
<comment type="cofactor">
    <cofactor evidence="3">
        <name>a divalent metal cation</name>
        <dbReference type="ChEBI" id="CHEBI:60240"/>
    </cofactor>
    <text evidence="3">Binds 2 divalent metal cations per subunit.</text>
</comment>
<evidence type="ECO:0000256" key="2">
    <source>
        <dbReference type="ARBA" id="ARBA00022801"/>
    </source>
</evidence>
<dbReference type="PROSITE" id="PS51347">
    <property type="entry name" value="PHOSPHOTRIESTERASE_2"/>
    <property type="match status" value="1"/>
</dbReference>
<comment type="similarity">
    <text evidence="4">Belongs to the metallo-dependent hydrolases superfamily. Phosphotriesterase family.</text>
</comment>
<dbReference type="EMBL" id="VHLG01000007">
    <property type="protein sequence ID" value="TPW30004.1"/>
    <property type="molecule type" value="Genomic_DNA"/>
</dbReference>
<dbReference type="SUPFAM" id="SSF51556">
    <property type="entry name" value="Metallo-dependent hydrolases"/>
    <property type="match status" value="1"/>
</dbReference>
<sequence>MSKNELSEAHTGSGKVMTVNGPVSAADLGVTMMHEHILNDCTCWWHPPKTPERQYLAESFICMEILSELHQDPFVNKHNITLDDEALAIRELAALVKAGGRTLVEPTCQGIGRNPLAMQRISAATGLNIVIGAGFYLQDSHPAKLAGMSEDDIADEIVAEAVNGVDGTDVKIGLIGEIGVSADFTPDERKSLRGAARAQARTGLPLMVHLPGWFRLGHDVLDIAEAEGADLRHTVLCHMNPSHDDFTYQSELAARGAFIEYDMIGMDFFYADQQVQCPSDEECARAIVKLVEAGHAGRILLSHDVFLKMMLSHYGGNGYAFILKHFLPRLARHGLDGAVLSGLMNDNPRAVFDGSFADR</sequence>
<feature type="binding site" evidence="3">
    <location>
        <position position="209"/>
    </location>
    <ligand>
        <name>a divalent metal cation</name>
        <dbReference type="ChEBI" id="CHEBI:60240"/>
        <label>2</label>
    </ligand>
</feature>
<dbReference type="PANTHER" id="PTHR10819">
    <property type="entry name" value="PHOSPHOTRIESTERASE-RELATED"/>
    <property type="match status" value="1"/>
</dbReference>
<keyword evidence="2" id="KW-0378">Hydrolase</keyword>
<protein>
    <submittedName>
        <fullName evidence="5">Phosphotriesterase</fullName>
    </submittedName>
</protein>
<dbReference type="GO" id="GO:0016787">
    <property type="term" value="F:hydrolase activity"/>
    <property type="evidence" value="ECO:0007669"/>
    <property type="project" value="UniProtKB-KW"/>
</dbReference>
<dbReference type="CDD" id="cd00530">
    <property type="entry name" value="PTE"/>
    <property type="match status" value="1"/>
</dbReference>
<evidence type="ECO:0000256" key="3">
    <source>
        <dbReference type="PIRSR" id="PIRSR601559-52"/>
    </source>
</evidence>
<proteinExistence type="inferred from homology"/>
<gene>
    <name evidence="5" type="ORF">FJU08_11770</name>
</gene>
<dbReference type="PIRSF" id="PIRSF016839">
    <property type="entry name" value="PhP"/>
    <property type="match status" value="1"/>
</dbReference>
<dbReference type="InterPro" id="IPR001559">
    <property type="entry name" value="Phosphotriesterase"/>
</dbReference>
<evidence type="ECO:0000256" key="1">
    <source>
        <dbReference type="ARBA" id="ARBA00022723"/>
    </source>
</evidence>
<accession>A0A506UAB2</accession>
<comment type="caution">
    <text evidence="5">The sequence shown here is derived from an EMBL/GenBank/DDBJ whole genome shotgun (WGS) entry which is preliminary data.</text>
</comment>
<organism evidence="5 6">
    <name type="scientific">Martelella alba</name>
    <dbReference type="NCBI Taxonomy" id="2590451"/>
    <lineage>
        <taxon>Bacteria</taxon>
        <taxon>Pseudomonadati</taxon>
        <taxon>Pseudomonadota</taxon>
        <taxon>Alphaproteobacteria</taxon>
        <taxon>Hyphomicrobiales</taxon>
        <taxon>Aurantimonadaceae</taxon>
        <taxon>Martelella</taxon>
    </lineage>
</organism>
<dbReference type="GO" id="GO:0008270">
    <property type="term" value="F:zinc ion binding"/>
    <property type="evidence" value="ECO:0007669"/>
    <property type="project" value="InterPro"/>
</dbReference>
<keyword evidence="6" id="KW-1185">Reference proteome</keyword>
<keyword evidence="1 3" id="KW-0479">Metal-binding</keyword>
<feature type="binding site" evidence="3">
    <location>
        <position position="177"/>
    </location>
    <ligand>
        <name>a divalent metal cation</name>
        <dbReference type="ChEBI" id="CHEBI:60240"/>
        <label>1</label>
    </ligand>
</feature>
<comment type="caution">
    <text evidence="4">Lacks conserved residue(s) required for the propagation of feature annotation.</text>
</comment>
<name>A0A506UAB2_9HYPH</name>
<feature type="binding site" evidence="3">
    <location>
        <position position="304"/>
    </location>
    <ligand>
        <name>a divalent metal cation</name>
        <dbReference type="ChEBI" id="CHEBI:60240"/>
        <label>1</label>
    </ligand>
</feature>
<evidence type="ECO:0000256" key="4">
    <source>
        <dbReference type="PROSITE-ProRule" id="PRU00679"/>
    </source>
</evidence>
<feature type="binding site" evidence="3">
    <location>
        <position position="36"/>
    </location>
    <ligand>
        <name>a divalent metal cation</name>
        <dbReference type="ChEBI" id="CHEBI:60240"/>
        <label>1</label>
    </ligand>
</feature>